<dbReference type="PANTHER" id="PTHR33091">
    <property type="entry name" value="PROTEIN, PUTATIVE, EXPRESSED-RELATED"/>
    <property type="match status" value="1"/>
</dbReference>
<dbReference type="PROSITE" id="PS00285">
    <property type="entry name" value="POTATO_INHIBITOR"/>
    <property type="match status" value="2"/>
</dbReference>
<keyword evidence="2" id="KW-0646">Protease inhibitor</keyword>
<dbReference type="PRINTS" id="PR00292">
    <property type="entry name" value="POTATOINHBTR"/>
</dbReference>
<dbReference type="Gene3D" id="3.30.10.10">
    <property type="entry name" value="Trypsin Inhibitor V, subunit A"/>
    <property type="match status" value="2"/>
</dbReference>
<dbReference type="SUPFAM" id="SSF54654">
    <property type="entry name" value="CI-2 family of serine protease inhibitors"/>
    <property type="match status" value="2"/>
</dbReference>
<proteinExistence type="inferred from homology"/>
<evidence type="ECO:0000256" key="2">
    <source>
        <dbReference type="ARBA" id="ARBA00022690"/>
    </source>
</evidence>
<organism evidence="4 5">
    <name type="scientific">Citrus x changshan-huyou</name>
    <dbReference type="NCBI Taxonomy" id="2935761"/>
    <lineage>
        <taxon>Eukaryota</taxon>
        <taxon>Viridiplantae</taxon>
        <taxon>Streptophyta</taxon>
        <taxon>Embryophyta</taxon>
        <taxon>Tracheophyta</taxon>
        <taxon>Spermatophyta</taxon>
        <taxon>Magnoliopsida</taxon>
        <taxon>eudicotyledons</taxon>
        <taxon>Gunneridae</taxon>
        <taxon>Pentapetalae</taxon>
        <taxon>rosids</taxon>
        <taxon>malvids</taxon>
        <taxon>Sapindales</taxon>
        <taxon>Rutaceae</taxon>
        <taxon>Aurantioideae</taxon>
        <taxon>Citrus</taxon>
    </lineage>
</organism>
<dbReference type="GO" id="GO:0004867">
    <property type="term" value="F:serine-type endopeptidase inhibitor activity"/>
    <property type="evidence" value="ECO:0007669"/>
    <property type="project" value="UniProtKB-KW"/>
</dbReference>
<evidence type="ECO:0000256" key="3">
    <source>
        <dbReference type="ARBA" id="ARBA00022900"/>
    </source>
</evidence>
<dbReference type="EMBL" id="JBCGBO010000024">
    <property type="protein sequence ID" value="KAK9182790.1"/>
    <property type="molecule type" value="Genomic_DNA"/>
</dbReference>
<dbReference type="AlphaFoldDB" id="A0AAP0LX59"/>
<dbReference type="GO" id="GO:0009611">
    <property type="term" value="P:response to wounding"/>
    <property type="evidence" value="ECO:0007669"/>
    <property type="project" value="InterPro"/>
</dbReference>
<accession>A0AAP0LX59</accession>
<sequence>MIGHLYLNSQKQINNFITRREKEEMASECRGKSSWPELLGAQGVEAAATVERENPLVNAQIVLEGSFVTADFLCTRVRVWVNTRGTVTRVPTIGKNSWPELLGAKGDVAAAKIEKQNPYVSAQIVLEGTFVTLEFSCSRVRVWVNTSGIVTRAPAIG</sequence>
<dbReference type="InterPro" id="IPR036354">
    <property type="entry name" value="Prot_inh_pot1_sf"/>
</dbReference>
<dbReference type="InterPro" id="IPR000864">
    <property type="entry name" value="Prot_inh_pot1"/>
</dbReference>
<dbReference type="PANTHER" id="PTHR33091:SF103">
    <property type="entry name" value="SERINE PROTEASE INHIBITOR, POTATO INHIBITOR I-TYPE FAMILY PROTEIN"/>
    <property type="match status" value="1"/>
</dbReference>
<reference evidence="4 5" key="1">
    <citation type="submission" date="2024-05" db="EMBL/GenBank/DDBJ databases">
        <title>Haplotype-resolved chromosome-level genome assembly of Huyou (Citrus changshanensis).</title>
        <authorList>
            <person name="Miao C."/>
            <person name="Chen W."/>
            <person name="Wu Y."/>
            <person name="Wang L."/>
            <person name="Zhao S."/>
            <person name="Grierson D."/>
            <person name="Xu C."/>
            <person name="Chen K."/>
        </authorList>
    </citation>
    <scope>NUCLEOTIDE SEQUENCE [LARGE SCALE GENOMIC DNA]</scope>
    <source>
        <strain evidence="4">01-14</strain>
        <tissue evidence="4">Leaf</tissue>
    </source>
</reference>
<gene>
    <name evidence="4" type="ORF">WN944_025936</name>
</gene>
<comment type="caution">
    <text evidence="4">The sequence shown here is derived from an EMBL/GenBank/DDBJ whole genome shotgun (WGS) entry which is preliminary data.</text>
</comment>
<protein>
    <submittedName>
        <fullName evidence="4">Uncharacterized protein</fullName>
    </submittedName>
</protein>
<name>A0AAP0LX59_9ROSI</name>
<keyword evidence="3" id="KW-0722">Serine protease inhibitor</keyword>
<evidence type="ECO:0000256" key="1">
    <source>
        <dbReference type="ARBA" id="ARBA00008210"/>
    </source>
</evidence>
<dbReference type="Pfam" id="PF00280">
    <property type="entry name" value="potato_inhibit"/>
    <property type="match status" value="2"/>
</dbReference>
<comment type="similarity">
    <text evidence="1">Belongs to the protease inhibitor I13 (potato type I serine protease inhibitor) family.</text>
</comment>
<evidence type="ECO:0000313" key="4">
    <source>
        <dbReference type="EMBL" id="KAK9182790.1"/>
    </source>
</evidence>
<evidence type="ECO:0000313" key="5">
    <source>
        <dbReference type="Proteomes" id="UP001428341"/>
    </source>
</evidence>
<keyword evidence="5" id="KW-1185">Reference proteome</keyword>
<dbReference type="Proteomes" id="UP001428341">
    <property type="component" value="Unassembled WGS sequence"/>
</dbReference>